<proteinExistence type="predicted"/>
<dbReference type="Proteomes" id="UP000236291">
    <property type="component" value="Unassembled WGS sequence"/>
</dbReference>
<evidence type="ECO:0000313" key="1">
    <source>
        <dbReference type="EMBL" id="PNX58208.1"/>
    </source>
</evidence>
<gene>
    <name evidence="1" type="ORF">L195_g050793</name>
</gene>
<reference evidence="1 2" key="2">
    <citation type="journal article" date="2017" name="Front. Plant Sci.">
        <title>Gene Classification and Mining of Molecular Markers Useful in Red Clover (Trifolium pratense) Breeding.</title>
        <authorList>
            <person name="Istvanek J."/>
            <person name="Dluhosova J."/>
            <person name="Dluhos P."/>
            <person name="Patkova L."/>
            <person name="Nedelnik J."/>
            <person name="Repkova J."/>
        </authorList>
    </citation>
    <scope>NUCLEOTIDE SEQUENCE [LARGE SCALE GENOMIC DNA]</scope>
    <source>
        <strain evidence="2">cv. Tatra</strain>
        <tissue evidence="1">Young leaves</tissue>
    </source>
</reference>
<comment type="caution">
    <text evidence="1">The sequence shown here is derived from an EMBL/GenBank/DDBJ whole genome shotgun (WGS) entry which is preliminary data.</text>
</comment>
<protein>
    <submittedName>
        <fullName evidence="1">Uncharacterized protein</fullName>
    </submittedName>
</protein>
<accession>A0A2K3JW23</accession>
<dbReference type="ExpressionAtlas" id="A0A2K3JW23">
    <property type="expression patterns" value="baseline"/>
</dbReference>
<reference evidence="1 2" key="1">
    <citation type="journal article" date="2014" name="Am. J. Bot.">
        <title>Genome assembly and annotation for red clover (Trifolium pratense; Fabaceae).</title>
        <authorList>
            <person name="Istvanek J."/>
            <person name="Jaros M."/>
            <person name="Krenek A."/>
            <person name="Repkova J."/>
        </authorList>
    </citation>
    <scope>NUCLEOTIDE SEQUENCE [LARGE SCALE GENOMIC DNA]</scope>
    <source>
        <strain evidence="2">cv. Tatra</strain>
        <tissue evidence="1">Young leaves</tissue>
    </source>
</reference>
<organism evidence="1 2">
    <name type="scientific">Trifolium pratense</name>
    <name type="common">Red clover</name>
    <dbReference type="NCBI Taxonomy" id="57577"/>
    <lineage>
        <taxon>Eukaryota</taxon>
        <taxon>Viridiplantae</taxon>
        <taxon>Streptophyta</taxon>
        <taxon>Embryophyta</taxon>
        <taxon>Tracheophyta</taxon>
        <taxon>Spermatophyta</taxon>
        <taxon>Magnoliopsida</taxon>
        <taxon>eudicotyledons</taxon>
        <taxon>Gunneridae</taxon>
        <taxon>Pentapetalae</taxon>
        <taxon>rosids</taxon>
        <taxon>fabids</taxon>
        <taxon>Fabales</taxon>
        <taxon>Fabaceae</taxon>
        <taxon>Papilionoideae</taxon>
        <taxon>50 kb inversion clade</taxon>
        <taxon>NPAAA clade</taxon>
        <taxon>Hologalegina</taxon>
        <taxon>IRL clade</taxon>
        <taxon>Trifolieae</taxon>
        <taxon>Trifolium</taxon>
    </lineage>
</organism>
<dbReference type="AlphaFoldDB" id="A0A2K3JW23"/>
<dbReference type="EMBL" id="ASHM01078081">
    <property type="protein sequence ID" value="PNX58208.1"/>
    <property type="molecule type" value="Genomic_DNA"/>
</dbReference>
<sequence length="118" mass="13471">MFRQPRQPVEKLVTPLTKESIRPLMKEKVSKIYSPYAKDGNKYVQVTTTPTGCYIKSNKTLVGPSIPDWLSSLFKPKKIMNLTSDQCAMASYIFGRSTDELVIHFTLYSKSFSPSRQE</sequence>
<evidence type="ECO:0000313" key="2">
    <source>
        <dbReference type="Proteomes" id="UP000236291"/>
    </source>
</evidence>
<name>A0A2K3JW23_TRIPR</name>